<reference evidence="7 8" key="1">
    <citation type="submission" date="2020-08" db="EMBL/GenBank/DDBJ databases">
        <authorList>
            <person name="Newling K."/>
            <person name="Davey J."/>
            <person name="Forrester S."/>
        </authorList>
    </citation>
    <scope>NUCLEOTIDE SEQUENCE [LARGE SCALE GENOMIC DNA]</scope>
    <source>
        <strain evidence="8">Crithidia deanei Carvalho (ATCC PRA-265)</strain>
    </source>
</reference>
<dbReference type="PANTHER" id="PTHR10209">
    <property type="entry name" value="OXIDOREDUCTASE, 2OG-FE II OXYGENASE FAMILY PROTEIN"/>
    <property type="match status" value="1"/>
</dbReference>
<accession>A0A7G2CK79</accession>
<gene>
    <name evidence="7" type="ORF">ADEAN_000772100</name>
</gene>
<evidence type="ECO:0000256" key="1">
    <source>
        <dbReference type="ARBA" id="ARBA00008056"/>
    </source>
</evidence>
<dbReference type="GO" id="GO:0051213">
    <property type="term" value="F:dioxygenase activity"/>
    <property type="evidence" value="ECO:0007669"/>
    <property type="project" value="UniProtKB-KW"/>
</dbReference>
<sequence>MTTTGISDEHNLPIINLAELDNESTKVHFYTQLRHLAKDIGFFYVVGHGINENDRDAFLNASKKFFALPQDEKDQISMANSKHFRGYTKTGDELTRNKPDYREQIDFGEERLPLIVRENDDIWLNLIGPNQWPKKVPEMKEAALRYQSQVRAASVKLLHAFMVALGVPEDSLDELISGIPQNLLKVVHYPANDDPSNSDRTQGCGPHKDAGILTMLWQDGSGGLQVMKKDGTWIDAPPVKGSVVINIGESLELATNGYLQANFHQVVMPPGRTTSRYSIPYFLTTNVRAKKIPLLNLSDELKAQAQGPSSDPLNPLFDDVGKNLIKTRLRSHLAVTKRFYPKQYEELVANGVVSNSAY</sequence>
<keyword evidence="3 5" id="KW-0560">Oxidoreductase</keyword>
<dbReference type="AlphaFoldDB" id="A0A7G2CK79"/>
<dbReference type="PANTHER" id="PTHR10209:SF885">
    <property type="entry name" value="2OG-FE(II) OXYGENASE FAMILY, PUTATIVE (AFU_ORTHOLOGUE AFUA_2G00750)-RELATED"/>
    <property type="match status" value="1"/>
</dbReference>
<dbReference type="Pfam" id="PF03171">
    <property type="entry name" value="2OG-FeII_Oxy"/>
    <property type="match status" value="1"/>
</dbReference>
<evidence type="ECO:0000259" key="6">
    <source>
        <dbReference type="PROSITE" id="PS51471"/>
    </source>
</evidence>
<dbReference type="InterPro" id="IPR044861">
    <property type="entry name" value="IPNS-like_FE2OG_OXY"/>
</dbReference>
<dbReference type="InterPro" id="IPR027443">
    <property type="entry name" value="IPNS-like_sf"/>
</dbReference>
<evidence type="ECO:0000256" key="3">
    <source>
        <dbReference type="ARBA" id="ARBA00023002"/>
    </source>
</evidence>
<evidence type="ECO:0000313" key="8">
    <source>
        <dbReference type="Proteomes" id="UP000515908"/>
    </source>
</evidence>
<evidence type="ECO:0000313" key="7">
    <source>
        <dbReference type="EMBL" id="CAD2220206.1"/>
    </source>
</evidence>
<proteinExistence type="inferred from homology"/>
<evidence type="ECO:0000256" key="2">
    <source>
        <dbReference type="ARBA" id="ARBA00022723"/>
    </source>
</evidence>
<dbReference type="Gene3D" id="2.60.120.330">
    <property type="entry name" value="B-lactam Antibiotic, Isopenicillin N Synthase, Chain"/>
    <property type="match status" value="1"/>
</dbReference>
<keyword evidence="8" id="KW-1185">Reference proteome</keyword>
<dbReference type="PRINTS" id="PR00682">
    <property type="entry name" value="IPNSYNTHASE"/>
</dbReference>
<dbReference type="PROSITE" id="PS51471">
    <property type="entry name" value="FE2OG_OXY"/>
    <property type="match status" value="1"/>
</dbReference>
<name>A0A7G2CK79_9TRYP</name>
<protein>
    <submittedName>
        <fullName evidence="7">Non-haem dioxygenase in morphine synthesis N-terminal/2OG-Fe(II) oxygenase superfamily, putative</fullName>
    </submittedName>
</protein>
<keyword evidence="4 5" id="KW-0408">Iron</keyword>
<dbReference type="Pfam" id="PF14226">
    <property type="entry name" value="DIOX_N"/>
    <property type="match status" value="1"/>
</dbReference>
<organism evidence="7 8">
    <name type="scientific">Angomonas deanei</name>
    <dbReference type="NCBI Taxonomy" id="59799"/>
    <lineage>
        <taxon>Eukaryota</taxon>
        <taxon>Discoba</taxon>
        <taxon>Euglenozoa</taxon>
        <taxon>Kinetoplastea</taxon>
        <taxon>Metakinetoplastina</taxon>
        <taxon>Trypanosomatida</taxon>
        <taxon>Trypanosomatidae</taxon>
        <taxon>Strigomonadinae</taxon>
        <taxon>Angomonas</taxon>
    </lineage>
</organism>
<evidence type="ECO:0000256" key="4">
    <source>
        <dbReference type="ARBA" id="ARBA00023004"/>
    </source>
</evidence>
<evidence type="ECO:0000256" key="5">
    <source>
        <dbReference type="RuleBase" id="RU003682"/>
    </source>
</evidence>
<dbReference type="SUPFAM" id="SSF51197">
    <property type="entry name" value="Clavaminate synthase-like"/>
    <property type="match status" value="1"/>
</dbReference>
<dbReference type="InterPro" id="IPR026992">
    <property type="entry name" value="DIOX_N"/>
</dbReference>
<comment type="similarity">
    <text evidence="1 5">Belongs to the iron/ascorbate-dependent oxidoreductase family.</text>
</comment>
<dbReference type="GO" id="GO:0046872">
    <property type="term" value="F:metal ion binding"/>
    <property type="evidence" value="ECO:0007669"/>
    <property type="project" value="UniProtKB-KW"/>
</dbReference>
<dbReference type="Proteomes" id="UP000515908">
    <property type="component" value="Chromosome 16"/>
</dbReference>
<keyword evidence="7" id="KW-0223">Dioxygenase</keyword>
<dbReference type="VEuPathDB" id="TriTrypDB:ADEAN_000772100"/>
<feature type="domain" description="Fe2OG dioxygenase" evidence="6">
    <location>
        <begin position="180"/>
        <end position="285"/>
    </location>
</feature>
<keyword evidence="2 5" id="KW-0479">Metal-binding</keyword>
<dbReference type="InterPro" id="IPR005123">
    <property type="entry name" value="Oxoglu/Fe-dep_dioxygenase_dom"/>
</dbReference>
<dbReference type="EMBL" id="LR877160">
    <property type="protein sequence ID" value="CAD2220206.1"/>
    <property type="molecule type" value="Genomic_DNA"/>
</dbReference>